<dbReference type="AlphaFoldDB" id="A0A6J4KDP1"/>
<feature type="non-terminal residue" evidence="2">
    <location>
        <position position="1"/>
    </location>
</feature>
<evidence type="ECO:0000313" key="2">
    <source>
        <dbReference type="EMBL" id="CAA9302962.1"/>
    </source>
</evidence>
<sequence length="374" mass="41419">APAHRSRLPRQPPGVLPVGARRAPGDQGRGDRRRRPRRGPRARALDRRLRREALRGRAARRRGGAGGQARAAPRDGRRPAPRQRDRRAEPRSPAPRDGAGARARARDEALGRRVAVGPQEGHVLLHGREARRLPAARARPGGDVPRAHRAQADRGPRRGQAPRRHRPVRPPVLLGRLAPRAAPGEPRRRQGPASLAQPVADLGRVRAPDVLPPLRARLLRAEPQALPQGGEDPRHRARRGEGRRERHLPRPRDAAHRRGGGARRGARGAEARDGGGRGWGGRVGGLRERPGRRVDRRDRWRRRRERCGEPGHRRARRGRAGRRGGAREPPAAGRRGAGAAPAPRARAARDAAVRAGRRRRRARHRRRERGRARG</sequence>
<evidence type="ECO:0000256" key="1">
    <source>
        <dbReference type="SAM" id="MobiDB-lite"/>
    </source>
</evidence>
<feature type="compositionally biased region" description="Basic residues" evidence="1">
    <location>
        <begin position="355"/>
        <end position="374"/>
    </location>
</feature>
<proteinExistence type="predicted"/>
<feature type="compositionally biased region" description="Basic residues" evidence="1">
    <location>
        <begin position="31"/>
        <end position="41"/>
    </location>
</feature>
<feature type="compositionally biased region" description="Low complexity" evidence="1">
    <location>
        <begin position="171"/>
        <end position="184"/>
    </location>
</feature>
<feature type="non-terminal residue" evidence="2">
    <location>
        <position position="374"/>
    </location>
</feature>
<protein>
    <submittedName>
        <fullName evidence="2">Stage 0 sporulation protein YaaT</fullName>
    </submittedName>
</protein>
<reference evidence="2" key="1">
    <citation type="submission" date="2020-02" db="EMBL/GenBank/DDBJ databases">
        <authorList>
            <person name="Meier V. D."/>
        </authorList>
    </citation>
    <scope>NUCLEOTIDE SEQUENCE</scope>
    <source>
        <strain evidence="2">AVDCRST_MAG40</strain>
    </source>
</reference>
<organism evidence="2">
    <name type="scientific">uncultured Gemmatimonadaceae bacterium</name>
    <dbReference type="NCBI Taxonomy" id="246130"/>
    <lineage>
        <taxon>Bacteria</taxon>
        <taxon>Pseudomonadati</taxon>
        <taxon>Gemmatimonadota</taxon>
        <taxon>Gemmatimonadia</taxon>
        <taxon>Gemmatimonadales</taxon>
        <taxon>Gemmatimonadaceae</taxon>
        <taxon>environmental samples</taxon>
    </lineage>
</organism>
<feature type="compositionally biased region" description="Basic and acidic residues" evidence="1">
    <location>
        <begin position="231"/>
        <end position="256"/>
    </location>
</feature>
<feature type="region of interest" description="Disordered" evidence="1">
    <location>
        <begin position="1"/>
        <end position="374"/>
    </location>
</feature>
<feature type="compositionally biased region" description="Low complexity" evidence="1">
    <location>
        <begin position="327"/>
        <end position="345"/>
    </location>
</feature>
<feature type="compositionally biased region" description="Basic and acidic residues" evidence="1">
    <location>
        <begin position="285"/>
        <end position="298"/>
    </location>
</feature>
<feature type="compositionally biased region" description="Basic residues" evidence="1">
    <location>
        <begin position="257"/>
        <end position="266"/>
    </location>
</feature>
<name>A0A6J4KDP1_9BACT</name>
<feature type="compositionally biased region" description="Low complexity" evidence="1">
    <location>
        <begin position="208"/>
        <end position="227"/>
    </location>
</feature>
<accession>A0A6J4KDP1</accession>
<feature type="compositionally biased region" description="Basic residues" evidence="1">
    <location>
        <begin position="313"/>
        <end position="324"/>
    </location>
</feature>
<dbReference type="EMBL" id="CADCTX010000141">
    <property type="protein sequence ID" value="CAA9302962.1"/>
    <property type="molecule type" value="Genomic_DNA"/>
</dbReference>
<feature type="compositionally biased region" description="Basic and acidic residues" evidence="1">
    <location>
        <begin position="72"/>
        <end position="90"/>
    </location>
</feature>
<gene>
    <name evidence="2" type="ORF">AVDCRST_MAG40-477</name>
</gene>
<feature type="compositionally biased region" description="Basic and acidic residues" evidence="1">
    <location>
        <begin position="43"/>
        <end position="55"/>
    </location>
</feature>